<dbReference type="Pfam" id="PF03619">
    <property type="entry name" value="Solute_trans_a"/>
    <property type="match status" value="1"/>
</dbReference>
<feature type="transmembrane region" description="Helical" evidence="6">
    <location>
        <begin position="135"/>
        <end position="157"/>
    </location>
</feature>
<feature type="transmembrane region" description="Helical" evidence="6">
    <location>
        <begin position="169"/>
        <end position="188"/>
    </location>
</feature>
<gene>
    <name evidence="7" type="ORF">IV203_006007</name>
</gene>
<evidence type="ECO:0000313" key="7">
    <source>
        <dbReference type="EMBL" id="KAG7346938.1"/>
    </source>
</evidence>
<dbReference type="Proteomes" id="UP000693970">
    <property type="component" value="Unassembled WGS sequence"/>
</dbReference>
<evidence type="ECO:0000256" key="6">
    <source>
        <dbReference type="SAM" id="Phobius"/>
    </source>
</evidence>
<dbReference type="AlphaFoldDB" id="A0A9K3KPY5"/>
<evidence type="ECO:0000313" key="8">
    <source>
        <dbReference type="Proteomes" id="UP000693970"/>
    </source>
</evidence>
<keyword evidence="3 6" id="KW-1133">Transmembrane helix</keyword>
<feature type="transmembrane region" description="Helical" evidence="6">
    <location>
        <begin position="305"/>
        <end position="328"/>
    </location>
</feature>
<feature type="transmembrane region" description="Helical" evidence="6">
    <location>
        <begin position="102"/>
        <end position="123"/>
    </location>
</feature>
<comment type="subcellular location">
    <subcellularLocation>
        <location evidence="1">Membrane</location>
        <topology evidence="1">Multi-pass membrane protein</topology>
    </subcellularLocation>
</comment>
<dbReference type="EMBL" id="JAGRRH010000021">
    <property type="protein sequence ID" value="KAG7346938.1"/>
    <property type="molecule type" value="Genomic_DNA"/>
</dbReference>
<feature type="transmembrane region" description="Helical" evidence="6">
    <location>
        <begin position="348"/>
        <end position="367"/>
    </location>
</feature>
<dbReference type="PANTHER" id="PTHR23423">
    <property type="entry name" value="ORGANIC SOLUTE TRANSPORTER-RELATED"/>
    <property type="match status" value="1"/>
</dbReference>
<evidence type="ECO:0000256" key="2">
    <source>
        <dbReference type="ARBA" id="ARBA00022692"/>
    </source>
</evidence>
<keyword evidence="4 6" id="KW-0472">Membrane</keyword>
<feature type="region of interest" description="Disordered" evidence="5">
    <location>
        <begin position="429"/>
        <end position="461"/>
    </location>
</feature>
<feature type="region of interest" description="Disordered" evidence="5">
    <location>
        <begin position="491"/>
        <end position="527"/>
    </location>
</feature>
<keyword evidence="2 6" id="KW-0812">Transmembrane</keyword>
<reference evidence="7" key="2">
    <citation type="submission" date="2021-04" db="EMBL/GenBank/DDBJ databases">
        <authorList>
            <person name="Podell S."/>
        </authorList>
    </citation>
    <scope>NUCLEOTIDE SEQUENCE</scope>
    <source>
        <strain evidence="7">Hildebrandi</strain>
    </source>
</reference>
<name>A0A9K3KPY5_9STRA</name>
<feature type="compositionally biased region" description="Low complexity" evidence="5">
    <location>
        <begin position="49"/>
        <end position="61"/>
    </location>
</feature>
<comment type="caution">
    <text evidence="7">The sequence shown here is derived from an EMBL/GenBank/DDBJ whole genome shotgun (WGS) entry which is preliminary data.</text>
</comment>
<protein>
    <submittedName>
        <fullName evidence="7">Organic solute transporter Ost alpha</fullName>
    </submittedName>
</protein>
<evidence type="ECO:0000256" key="4">
    <source>
        <dbReference type="ARBA" id="ARBA00023136"/>
    </source>
</evidence>
<feature type="transmembrane region" description="Helical" evidence="6">
    <location>
        <begin position="200"/>
        <end position="217"/>
    </location>
</feature>
<dbReference type="OrthoDB" id="5348404at2759"/>
<sequence length="527" mass="59396">MSDNPRQNVDSDMNDGASSRAIQTVTFSVGPPASSGGVDDSALMDDNDLTTGLLNGTTSNNDRGDGNDDDTEDTSRLDLTASQLALAATRRHSSVRLVMRKIGNFVASFTLLAMLLLVPIIIYRALTKRKLDIAAWHSAGVMMGGTVILSIRLVYLHFTHWYMPGVQKYVVRILFMVPIYAVQSWLSLRFHHARIYIDTIRDLYEAFVIASFVYYLIELLGGEESMVRILLYKVREDPSMERHLGHHAFPLRLVLTPWKLGVEFMLQCKHGVLQYVVAKTIATVLTYFCQSLGVYGEGQFSWKVAYPYIAFFMNISVMYALYCLVKLFHAVNDELRHPIDWHPLGKFLCIKGVVFFTWWQGVLIFYLKAHGIIDDIGSWTGEDVANGLIDYCICIEMVGFAVAHSFTFSYKEYLPSTVEEAIATYAQVQQEQERNNDEDGGDGNGEGRRRGPAYHPPETLSRPMKFKDAFWSSTVPKETLHDIRRLQNGVDRAAAQISDPGTISLQKMPAFNESSWSENPPQPQNVV</sequence>
<proteinExistence type="predicted"/>
<evidence type="ECO:0000256" key="3">
    <source>
        <dbReference type="ARBA" id="ARBA00022989"/>
    </source>
</evidence>
<keyword evidence="8" id="KW-1185">Reference proteome</keyword>
<accession>A0A9K3KPY5</accession>
<feature type="compositionally biased region" description="Polar residues" evidence="5">
    <location>
        <begin position="1"/>
        <end position="27"/>
    </location>
</feature>
<dbReference type="GO" id="GO:0016020">
    <property type="term" value="C:membrane"/>
    <property type="evidence" value="ECO:0007669"/>
    <property type="project" value="UniProtKB-SubCell"/>
</dbReference>
<evidence type="ECO:0000256" key="5">
    <source>
        <dbReference type="SAM" id="MobiDB-lite"/>
    </source>
</evidence>
<feature type="region of interest" description="Disordered" evidence="5">
    <location>
        <begin position="1"/>
        <end position="74"/>
    </location>
</feature>
<organism evidence="7 8">
    <name type="scientific">Nitzschia inconspicua</name>
    <dbReference type="NCBI Taxonomy" id="303405"/>
    <lineage>
        <taxon>Eukaryota</taxon>
        <taxon>Sar</taxon>
        <taxon>Stramenopiles</taxon>
        <taxon>Ochrophyta</taxon>
        <taxon>Bacillariophyta</taxon>
        <taxon>Bacillariophyceae</taxon>
        <taxon>Bacillariophycidae</taxon>
        <taxon>Bacillariales</taxon>
        <taxon>Bacillariaceae</taxon>
        <taxon>Nitzschia</taxon>
    </lineage>
</organism>
<dbReference type="InterPro" id="IPR005178">
    <property type="entry name" value="Ostalpha/TMEM184C"/>
</dbReference>
<evidence type="ECO:0000256" key="1">
    <source>
        <dbReference type="ARBA" id="ARBA00004141"/>
    </source>
</evidence>
<dbReference type="SMART" id="SM01417">
    <property type="entry name" value="Solute_trans_a"/>
    <property type="match status" value="1"/>
</dbReference>
<reference evidence="7" key="1">
    <citation type="journal article" date="2021" name="Sci. Rep.">
        <title>Diploid genomic architecture of Nitzschia inconspicua, an elite biomass production diatom.</title>
        <authorList>
            <person name="Oliver A."/>
            <person name="Podell S."/>
            <person name="Pinowska A."/>
            <person name="Traller J.C."/>
            <person name="Smith S.R."/>
            <person name="McClure R."/>
            <person name="Beliaev A."/>
            <person name="Bohutskyi P."/>
            <person name="Hill E.A."/>
            <person name="Rabines A."/>
            <person name="Zheng H."/>
            <person name="Allen L.Z."/>
            <person name="Kuo A."/>
            <person name="Grigoriev I.V."/>
            <person name="Allen A.E."/>
            <person name="Hazlebeck D."/>
            <person name="Allen E.E."/>
        </authorList>
    </citation>
    <scope>NUCLEOTIDE SEQUENCE</scope>
    <source>
        <strain evidence="7">Hildebrandi</strain>
    </source>
</reference>